<dbReference type="OrthoDB" id="438545at2759"/>
<sequence>MNVSREYLLGETIARQSLTSRISARVARRLSVVGVAEEPRNGSVAGATINTLCNVIGAGVLSLPLAMYEASVVGALVLMLCTAFLAGFAVFALIAGCDAAQRFSFTEVMAFTIFPSMTLEDFSILESSTVLGDHSEVGNGTVELEALRMRHVENEIKCRKRRRIITVLVESIIFFGNYGTLIIYSRIIADSIPPVVESFLHGSGIIVTRFFWLFISGVIFFLLSCVRNMDELKWTSILGFLTIFYIVATAVARYFTSRQTPPYPKIDPVDRGEINWYHVGTGLFRTMSMYGVAFDYHYNVPYYYKELKERTLHNMMKSVYIAFPIIVCCYAATGVFGYLTFGDLVASSASGGDIVRNYPKDDLVVNIGRLGLFFHFVCVYPILSVGARRGLHRLIMNALTWSTQTERIEEERQLGDTDYCGHGGVAWDTIDNVSGVGIDRDVGSPEDTTRLAIVFEAFFIVSTTILLAAVIPGISVAIGFIGALFGTFLMLTAPGLIAWFLFSRTPLVGTSPYRFARLLMGLAVLLIVSGVGFSVVGIAFMIKKYTA</sequence>
<keyword evidence="2 5" id="KW-0812">Transmembrane</keyword>
<dbReference type="Pfam" id="PF01490">
    <property type="entry name" value="Aa_trans"/>
    <property type="match status" value="1"/>
</dbReference>
<keyword evidence="4 5" id="KW-0472">Membrane</keyword>
<dbReference type="OMA" id="HFACVFP"/>
<accession>A0A422P566</accession>
<gene>
    <name evidence="7" type="ORF">TraAM80_00029</name>
</gene>
<dbReference type="PANTHER" id="PTHR22950:SF682">
    <property type="entry name" value="TRANSMEMBRANE AMINO ACID TRANSPORTER FAMILY PROTEIN"/>
    <property type="match status" value="1"/>
</dbReference>
<feature type="transmembrane region" description="Helical" evidence="5">
    <location>
        <begin position="515"/>
        <end position="542"/>
    </location>
</feature>
<comment type="caution">
    <text evidence="7">The sequence shown here is derived from an EMBL/GenBank/DDBJ whole genome shotgun (WGS) entry which is preliminary data.</text>
</comment>
<evidence type="ECO:0000256" key="1">
    <source>
        <dbReference type="ARBA" id="ARBA00004141"/>
    </source>
</evidence>
<comment type="subcellular location">
    <subcellularLocation>
        <location evidence="1">Membrane</location>
        <topology evidence="1">Multi-pass membrane protein</topology>
    </subcellularLocation>
</comment>
<dbReference type="GO" id="GO:0015179">
    <property type="term" value="F:L-amino acid transmembrane transporter activity"/>
    <property type="evidence" value="ECO:0007669"/>
    <property type="project" value="TreeGrafter"/>
</dbReference>
<evidence type="ECO:0000256" key="4">
    <source>
        <dbReference type="ARBA" id="ARBA00023136"/>
    </source>
</evidence>
<feature type="transmembrane region" description="Helical" evidence="5">
    <location>
        <begin position="72"/>
        <end position="95"/>
    </location>
</feature>
<evidence type="ECO:0000313" key="8">
    <source>
        <dbReference type="Proteomes" id="UP000283634"/>
    </source>
</evidence>
<dbReference type="PANTHER" id="PTHR22950">
    <property type="entry name" value="AMINO ACID TRANSPORTER"/>
    <property type="match status" value="1"/>
</dbReference>
<name>A0A422P566_TRYRA</name>
<dbReference type="GeneID" id="40323962"/>
<dbReference type="RefSeq" id="XP_029243015.1">
    <property type="nucleotide sequence ID" value="XM_029377125.1"/>
</dbReference>
<proteinExistence type="predicted"/>
<dbReference type="InterPro" id="IPR013057">
    <property type="entry name" value="AA_transpt_TM"/>
</dbReference>
<dbReference type="VEuPathDB" id="TriTrypDB:TRSC58_06619"/>
<feature type="transmembrane region" description="Helical" evidence="5">
    <location>
        <begin position="367"/>
        <end position="387"/>
    </location>
</feature>
<feature type="transmembrane region" description="Helical" evidence="5">
    <location>
        <begin position="276"/>
        <end position="298"/>
    </location>
</feature>
<feature type="transmembrane region" description="Helical" evidence="5">
    <location>
        <begin position="204"/>
        <end position="225"/>
    </location>
</feature>
<protein>
    <submittedName>
        <fullName evidence="7">Putative amino acid permease-like protein</fullName>
    </submittedName>
</protein>
<dbReference type="EMBL" id="MKGL01000001">
    <property type="protein sequence ID" value="RNF12872.1"/>
    <property type="molecule type" value="Genomic_DNA"/>
</dbReference>
<feature type="transmembrane region" description="Helical" evidence="5">
    <location>
        <begin position="451"/>
        <end position="471"/>
    </location>
</feature>
<dbReference type="Proteomes" id="UP000283634">
    <property type="component" value="Unassembled WGS sequence"/>
</dbReference>
<dbReference type="GO" id="GO:0016020">
    <property type="term" value="C:membrane"/>
    <property type="evidence" value="ECO:0007669"/>
    <property type="project" value="UniProtKB-SubCell"/>
</dbReference>
<feature type="domain" description="Amino acid transporter transmembrane" evidence="6">
    <location>
        <begin position="166"/>
        <end position="542"/>
    </location>
</feature>
<reference evidence="7 8" key="1">
    <citation type="journal article" date="2018" name="BMC Genomics">
        <title>Genomic comparison of Trypanosoma conorhini and Trypanosoma rangeli to Trypanosoma cruzi strains of high and low virulence.</title>
        <authorList>
            <person name="Bradwell K.R."/>
            <person name="Koparde V.N."/>
            <person name="Matveyev A.V."/>
            <person name="Serrano M.G."/>
            <person name="Alves J.M."/>
            <person name="Parikh H."/>
            <person name="Huang B."/>
            <person name="Lee V."/>
            <person name="Espinosa-Alvarez O."/>
            <person name="Ortiz P.A."/>
            <person name="Costa-Martins A.G."/>
            <person name="Teixeira M.M."/>
            <person name="Buck G.A."/>
        </authorList>
    </citation>
    <scope>NUCLEOTIDE SEQUENCE [LARGE SCALE GENOMIC DNA]</scope>
    <source>
        <strain evidence="7 8">AM80</strain>
    </source>
</reference>
<keyword evidence="3 5" id="KW-1133">Transmembrane helix</keyword>
<evidence type="ECO:0000256" key="5">
    <source>
        <dbReference type="SAM" id="Phobius"/>
    </source>
</evidence>
<evidence type="ECO:0000256" key="2">
    <source>
        <dbReference type="ARBA" id="ARBA00022692"/>
    </source>
</evidence>
<feature type="transmembrane region" description="Helical" evidence="5">
    <location>
        <begin position="164"/>
        <end position="184"/>
    </location>
</feature>
<dbReference type="AlphaFoldDB" id="A0A422P566"/>
<feature type="transmembrane region" description="Helical" evidence="5">
    <location>
        <begin position="477"/>
        <end position="503"/>
    </location>
</feature>
<feature type="transmembrane region" description="Helical" evidence="5">
    <location>
        <begin position="237"/>
        <end position="256"/>
    </location>
</feature>
<keyword evidence="8" id="KW-1185">Reference proteome</keyword>
<organism evidence="7 8">
    <name type="scientific">Trypanosoma rangeli</name>
    <dbReference type="NCBI Taxonomy" id="5698"/>
    <lineage>
        <taxon>Eukaryota</taxon>
        <taxon>Discoba</taxon>
        <taxon>Euglenozoa</taxon>
        <taxon>Kinetoplastea</taxon>
        <taxon>Metakinetoplastina</taxon>
        <taxon>Trypanosomatida</taxon>
        <taxon>Trypanosomatidae</taxon>
        <taxon>Trypanosoma</taxon>
        <taxon>Herpetosoma</taxon>
    </lineage>
</organism>
<evidence type="ECO:0000259" key="6">
    <source>
        <dbReference type="Pfam" id="PF01490"/>
    </source>
</evidence>
<evidence type="ECO:0000256" key="3">
    <source>
        <dbReference type="ARBA" id="ARBA00022989"/>
    </source>
</evidence>
<evidence type="ECO:0000313" key="7">
    <source>
        <dbReference type="EMBL" id="RNF12872.1"/>
    </source>
</evidence>
<feature type="transmembrane region" description="Helical" evidence="5">
    <location>
        <begin position="319"/>
        <end position="341"/>
    </location>
</feature>